<feature type="region of interest" description="Disordered" evidence="1">
    <location>
        <begin position="204"/>
        <end position="267"/>
    </location>
</feature>
<feature type="compositionally biased region" description="Polar residues" evidence="1">
    <location>
        <begin position="50"/>
        <end position="82"/>
    </location>
</feature>
<feature type="compositionally biased region" description="Polar residues" evidence="1">
    <location>
        <begin position="341"/>
        <end position="358"/>
    </location>
</feature>
<feature type="region of interest" description="Disordered" evidence="1">
    <location>
        <begin position="446"/>
        <end position="473"/>
    </location>
</feature>
<feature type="region of interest" description="Disordered" evidence="1">
    <location>
        <begin position="37"/>
        <end position="133"/>
    </location>
</feature>
<protein>
    <submittedName>
        <fullName evidence="2">Uncharacterized protein</fullName>
    </submittedName>
</protein>
<evidence type="ECO:0000313" key="2">
    <source>
        <dbReference type="EMBL" id="KAE8241689.1"/>
    </source>
</evidence>
<reference evidence="2" key="2">
    <citation type="journal article" date="2019" name="IMA Fungus">
        <title>Genome sequencing and comparison of five Tilletia species to identify candidate genes for the detection of regulated species infecting wheat.</title>
        <authorList>
            <person name="Nguyen H.D.T."/>
            <person name="Sultana T."/>
            <person name="Kesanakurti P."/>
            <person name="Hambleton S."/>
        </authorList>
    </citation>
    <scope>NUCLEOTIDE SEQUENCE</scope>
    <source>
        <strain evidence="2">DAOMC 236416</strain>
    </source>
</reference>
<dbReference type="Proteomes" id="UP000077521">
    <property type="component" value="Unassembled WGS sequence"/>
</dbReference>
<accession>A0A8T8SLM8</accession>
<dbReference type="EMBL" id="LWDF02000869">
    <property type="protein sequence ID" value="KAE8241689.1"/>
    <property type="molecule type" value="Genomic_DNA"/>
</dbReference>
<sequence length="517" mass="55315">MATSSYPYLDQDPVATNPQDILEFDFEGFFGDVVEPSSYGHSFEGPPLLNSFQLPPSSLQDSFQIPTSYQIPPSSQRNSAPQLPTIYQPPRSSQLAPGSSQDPSSSQALPSSQASWSSTQISTASSQAPSSSQRCLDSLREDLRQVYTIAYRYSKKWLAAGERPDWDLVWRDTQQYPTTELQQAALKRHFDKYFKLAKKRRAVHRLTSGPSRRSRLSLEVASSSLAPATSSPATPPLPTISTGAPSNDVDAALPRPSPFQAPPSETLSTIRTGVIRATASGAAANDVPSSPDTNVGVPARDILIDGAESLLAMATGGGVSTVATNAAPSVPSPSSPVVATENSISPELSTQPQPSQLYSSNCASPVPLHPSSSINKHPLVLHSLGTKDLLGKDPIHLIPSTTLSKAARAAIEDGSWKGWDYRGVFKWDGCTADAFALPLSGEEILKRSREQPQRSSVDRGAGASPRKAPRAAAFPDLRERWRCRRCGAIANEKIAATSNLGKHTKSTRCTSAADPTT</sequence>
<keyword evidence="3" id="KW-1185">Reference proteome</keyword>
<feature type="region of interest" description="Disordered" evidence="1">
    <location>
        <begin position="325"/>
        <end position="358"/>
    </location>
</feature>
<dbReference type="AlphaFoldDB" id="A0A8T8SLM8"/>
<comment type="caution">
    <text evidence="2">The sequence shown here is derived from an EMBL/GenBank/DDBJ whole genome shotgun (WGS) entry which is preliminary data.</text>
</comment>
<gene>
    <name evidence="2" type="ORF">A4X13_0g7305</name>
</gene>
<name>A0A8T8SLM8_9BASI</name>
<feature type="compositionally biased region" description="Low complexity" evidence="1">
    <location>
        <begin position="96"/>
        <end position="133"/>
    </location>
</feature>
<feature type="compositionally biased region" description="Low complexity" evidence="1">
    <location>
        <begin position="221"/>
        <end position="232"/>
    </location>
</feature>
<evidence type="ECO:0000313" key="3">
    <source>
        <dbReference type="Proteomes" id="UP000077521"/>
    </source>
</evidence>
<organism evidence="2 3">
    <name type="scientific">Tilletia indica</name>
    <dbReference type="NCBI Taxonomy" id="43049"/>
    <lineage>
        <taxon>Eukaryota</taxon>
        <taxon>Fungi</taxon>
        <taxon>Dikarya</taxon>
        <taxon>Basidiomycota</taxon>
        <taxon>Ustilaginomycotina</taxon>
        <taxon>Exobasidiomycetes</taxon>
        <taxon>Tilletiales</taxon>
        <taxon>Tilletiaceae</taxon>
        <taxon>Tilletia</taxon>
    </lineage>
</organism>
<evidence type="ECO:0000256" key="1">
    <source>
        <dbReference type="SAM" id="MobiDB-lite"/>
    </source>
</evidence>
<reference evidence="2" key="1">
    <citation type="submission" date="2016-04" db="EMBL/GenBank/DDBJ databases">
        <authorList>
            <person name="Nguyen H.D."/>
            <person name="Samba Siva P."/>
            <person name="Cullis J."/>
            <person name="Levesque C.A."/>
            <person name="Hambleton S."/>
        </authorList>
    </citation>
    <scope>NUCLEOTIDE SEQUENCE</scope>
    <source>
        <strain evidence="2">DAOMC 236416</strain>
    </source>
</reference>
<proteinExistence type="predicted"/>